<keyword evidence="4" id="KW-1185">Reference proteome</keyword>
<gene>
    <name evidence="3" type="ORF">ELH98_30795</name>
</gene>
<evidence type="ECO:0000313" key="3">
    <source>
        <dbReference type="EMBL" id="TAX67705.1"/>
    </source>
</evidence>
<feature type="domain" description="HTH rpiR-type" evidence="2">
    <location>
        <begin position="16"/>
        <end position="92"/>
    </location>
</feature>
<dbReference type="Proteomes" id="UP000291659">
    <property type="component" value="Unassembled WGS sequence"/>
</dbReference>
<accession>A0ABY1X0Z3</accession>
<name>A0ABY1X0Z3_9HYPH</name>
<comment type="caution">
    <text evidence="3">The sequence shown here is derived from an EMBL/GenBank/DDBJ whole genome shotgun (WGS) entry which is preliminary data.</text>
</comment>
<keyword evidence="3" id="KW-0614">Plasmid</keyword>
<dbReference type="PROSITE" id="PS51071">
    <property type="entry name" value="HTH_RPIR"/>
    <property type="match status" value="1"/>
</dbReference>
<sequence length="123" mass="13363">MITKLQTSNSQPKNLRDLKNMIAARVVVFNGQSERVIRIALEKPELIAFGTLQSIATECSVAPTTIVRVARLAGFANFADFKAMYRLHLRGIGSGAESPRPPLPRCSNPDGLPCSNDWPPSSA</sequence>
<reference evidence="3 4" key="1">
    <citation type="submission" date="2019-02" db="EMBL/GenBank/DDBJ databases">
        <title>The genomic architecture of introgression among sibling species of bacteria.</title>
        <authorList>
            <person name="Cavassim M.I.A."/>
            <person name="Moeskjaer S."/>
            <person name="Moslemi C."/>
            <person name="Fields B."/>
            <person name="Bachmann A."/>
            <person name="Vilhjalmsson B."/>
            <person name="Schierup M.H."/>
            <person name="Young J.P.W."/>
            <person name="Andersen S.U."/>
        </authorList>
    </citation>
    <scope>NUCLEOTIDE SEQUENCE [LARGE SCALE GENOMIC DNA]</scope>
    <source>
        <strain evidence="3 4">SM141A</strain>
        <plasmid evidence="3">pSM141A_Rh17</plasmid>
    </source>
</reference>
<dbReference type="InterPro" id="IPR036388">
    <property type="entry name" value="WH-like_DNA-bd_sf"/>
</dbReference>
<evidence type="ECO:0000259" key="2">
    <source>
        <dbReference type="PROSITE" id="PS51071"/>
    </source>
</evidence>
<geneLocation type="plasmid" evidence="3">
    <name>pSM141A_Rh17</name>
</geneLocation>
<organism evidence="3 4">
    <name type="scientific">Rhizobium ruizarguesonis</name>
    <dbReference type="NCBI Taxonomy" id="2081791"/>
    <lineage>
        <taxon>Bacteria</taxon>
        <taxon>Pseudomonadati</taxon>
        <taxon>Pseudomonadota</taxon>
        <taxon>Alphaproteobacteria</taxon>
        <taxon>Hyphomicrobiales</taxon>
        <taxon>Rhizobiaceae</taxon>
        <taxon>Rhizobium/Agrobacterium group</taxon>
        <taxon>Rhizobium</taxon>
    </lineage>
</organism>
<dbReference type="InterPro" id="IPR009057">
    <property type="entry name" value="Homeodomain-like_sf"/>
</dbReference>
<proteinExistence type="predicted"/>
<dbReference type="Gene3D" id="1.10.10.10">
    <property type="entry name" value="Winged helix-like DNA-binding domain superfamily/Winged helix DNA-binding domain"/>
    <property type="match status" value="1"/>
</dbReference>
<evidence type="ECO:0000256" key="1">
    <source>
        <dbReference type="SAM" id="MobiDB-lite"/>
    </source>
</evidence>
<dbReference type="InterPro" id="IPR000281">
    <property type="entry name" value="HTH_RpiR"/>
</dbReference>
<feature type="region of interest" description="Disordered" evidence="1">
    <location>
        <begin position="94"/>
        <end position="123"/>
    </location>
</feature>
<evidence type="ECO:0000313" key="4">
    <source>
        <dbReference type="Proteomes" id="UP000291659"/>
    </source>
</evidence>
<dbReference type="SUPFAM" id="SSF46689">
    <property type="entry name" value="Homeodomain-like"/>
    <property type="match status" value="1"/>
</dbReference>
<protein>
    <submittedName>
        <fullName evidence="3">MurR/RpiR family transcriptional regulator</fullName>
    </submittedName>
</protein>
<dbReference type="EMBL" id="SIOX01000008">
    <property type="protein sequence ID" value="TAX67705.1"/>
    <property type="molecule type" value="Genomic_DNA"/>
</dbReference>